<dbReference type="EMBL" id="FOSD01000007">
    <property type="protein sequence ID" value="SFK44028.1"/>
    <property type="molecule type" value="Genomic_DNA"/>
</dbReference>
<evidence type="ECO:0000313" key="2">
    <source>
        <dbReference type="EMBL" id="SFK44028.1"/>
    </source>
</evidence>
<keyword evidence="3" id="KW-1185">Reference proteome</keyword>
<protein>
    <submittedName>
        <fullName evidence="2">Uncharacterized protein</fullName>
    </submittedName>
</protein>
<sequence>MFLAGTLNQQASYYFKLLTMVLLCLSHWLKKSDLISSNMKEFHDESDDEDRVFSSQPMRSGTDFIIAGILFPNFLTGQTRKWQNSPYKSKC</sequence>
<name>A0A1I3ZIS8_9GAMM</name>
<accession>A0A1I3ZIS8</accession>
<keyword evidence="1" id="KW-1133">Transmembrane helix</keyword>
<proteinExistence type="predicted"/>
<evidence type="ECO:0000313" key="3">
    <source>
        <dbReference type="Proteomes" id="UP000198841"/>
    </source>
</evidence>
<organism evidence="2 3">
    <name type="scientific">Candidatus Pantoea symbiotica</name>
    <dbReference type="NCBI Taxonomy" id="1884370"/>
    <lineage>
        <taxon>Bacteria</taxon>
        <taxon>Pseudomonadati</taxon>
        <taxon>Pseudomonadota</taxon>
        <taxon>Gammaproteobacteria</taxon>
        <taxon>Enterobacterales</taxon>
        <taxon>Erwiniaceae</taxon>
        <taxon>Pantoea</taxon>
    </lineage>
</organism>
<comment type="caution">
    <text evidence="2">The sequence shown here is derived from an EMBL/GenBank/DDBJ whole genome shotgun (WGS) entry which is preliminary data.</text>
</comment>
<gene>
    <name evidence="2" type="ORF">SAMN05518863_10748</name>
</gene>
<dbReference type="Proteomes" id="UP000198841">
    <property type="component" value="Unassembled WGS sequence"/>
</dbReference>
<keyword evidence="1" id="KW-0812">Transmembrane</keyword>
<keyword evidence="1" id="KW-0472">Membrane</keyword>
<evidence type="ECO:0000256" key="1">
    <source>
        <dbReference type="SAM" id="Phobius"/>
    </source>
</evidence>
<reference evidence="2 3" key="1">
    <citation type="submission" date="2016-10" db="EMBL/GenBank/DDBJ databases">
        <authorList>
            <person name="Varghese N."/>
            <person name="Submissions S."/>
        </authorList>
    </citation>
    <scope>NUCLEOTIDE SEQUENCE [LARGE SCALE GENOMIC DNA]</scope>
    <source>
        <strain evidence="2 3">YR512</strain>
    </source>
</reference>
<feature type="transmembrane region" description="Helical" evidence="1">
    <location>
        <begin position="12"/>
        <end position="29"/>
    </location>
</feature>